<sequence>MSWREQRNSWTILAVSSATAVLGYYSYYYQWQAKQKKKETPKLPRRLPTSREDAKCLQPLTLPCGLTLKNRIVRAAAFGGSDIDSLLQTHVEVAEGGVAMTTVAYASVSQDGMTFANQILLAQQNFLPDLQKLADAVHAKGSMLSLQLAHAGSFATASVTGTQTIAPSGIFNIAGFDFARAMTRDDMDRVAADFLRAACMAQEAGCDAVELHCGHGYLLSQFLCPATNTRTDEFGGASIENRLRFPLRVLREIRKTVTIAVLVKMNLSDGFDGLSIDDAKAAAVAFGKAGADALVLSGGFTSRNGFYMLRGTVPYWSMARALGATKGLALLLLGRWLVPRIDFEECFFLQQARHVLGVLQDNNNNLRHVPVCLIGGVVSLSGIEGVLEEGFHLVQMARALIQNPRMVRDIEESLPLLSSSSSTIKTSNQTKATTSAAVNDVRSKCTHCNECVVSTIDPTRVMHCPIKETQPQDDNKLDW</sequence>
<keyword evidence="6" id="KW-1185">Reference proteome</keyword>
<dbReference type="Proteomes" id="UP001153069">
    <property type="component" value="Unassembled WGS sequence"/>
</dbReference>
<dbReference type="InterPro" id="IPR051799">
    <property type="entry name" value="NADH_flavin_oxidoreductase"/>
</dbReference>
<evidence type="ECO:0000313" key="5">
    <source>
        <dbReference type="EMBL" id="CAB9513777.1"/>
    </source>
</evidence>
<dbReference type="SUPFAM" id="SSF51395">
    <property type="entry name" value="FMN-linked oxidoreductases"/>
    <property type="match status" value="1"/>
</dbReference>
<dbReference type="Pfam" id="PF00724">
    <property type="entry name" value="Oxidored_FMN"/>
    <property type="match status" value="1"/>
</dbReference>
<keyword evidence="2" id="KW-0560">Oxidoreductase</keyword>
<gene>
    <name evidence="5" type="ORF">SEMRO_612_G175420.1</name>
</gene>
<dbReference type="OrthoDB" id="72788at2759"/>
<evidence type="ECO:0000259" key="4">
    <source>
        <dbReference type="Pfam" id="PF00724"/>
    </source>
</evidence>
<dbReference type="Gene3D" id="3.20.20.70">
    <property type="entry name" value="Aldolase class I"/>
    <property type="match status" value="1"/>
</dbReference>
<feature type="domain" description="NADH:flavin oxidoreductase/NADH oxidase N-terminal" evidence="4">
    <location>
        <begin position="58"/>
        <end position="263"/>
    </location>
</feature>
<keyword evidence="3" id="KW-1133">Transmembrane helix</keyword>
<comment type="caution">
    <text evidence="5">The sequence shown here is derived from an EMBL/GenBank/DDBJ whole genome shotgun (WGS) entry which is preliminary data.</text>
</comment>
<dbReference type="CDD" id="cd02803">
    <property type="entry name" value="OYE_like_FMN_family"/>
    <property type="match status" value="1"/>
</dbReference>
<dbReference type="InterPro" id="IPR001155">
    <property type="entry name" value="OxRdtase_FMN_N"/>
</dbReference>
<evidence type="ECO:0000256" key="2">
    <source>
        <dbReference type="ARBA" id="ARBA00023002"/>
    </source>
</evidence>
<reference evidence="5" key="1">
    <citation type="submission" date="2020-06" db="EMBL/GenBank/DDBJ databases">
        <authorList>
            <consortium name="Plant Systems Biology data submission"/>
        </authorList>
    </citation>
    <scope>NUCLEOTIDE SEQUENCE</scope>
    <source>
        <strain evidence="5">D6</strain>
    </source>
</reference>
<proteinExistence type="predicted"/>
<evidence type="ECO:0000313" key="6">
    <source>
        <dbReference type="Proteomes" id="UP001153069"/>
    </source>
</evidence>
<dbReference type="PANTHER" id="PTHR43656">
    <property type="entry name" value="BINDING OXIDOREDUCTASE, PUTATIVE (AFU_ORTHOLOGUE AFUA_2G08260)-RELATED"/>
    <property type="match status" value="1"/>
</dbReference>
<dbReference type="EMBL" id="CAICTM010000611">
    <property type="protein sequence ID" value="CAB9513777.1"/>
    <property type="molecule type" value="Genomic_DNA"/>
</dbReference>
<protein>
    <submittedName>
        <fullName evidence="5">NADPH dehydrogenase</fullName>
    </submittedName>
</protein>
<keyword evidence="3" id="KW-0812">Transmembrane</keyword>
<dbReference type="GO" id="GO:0010181">
    <property type="term" value="F:FMN binding"/>
    <property type="evidence" value="ECO:0007669"/>
    <property type="project" value="InterPro"/>
</dbReference>
<feature type="transmembrane region" description="Helical" evidence="3">
    <location>
        <begin position="12"/>
        <end position="31"/>
    </location>
</feature>
<dbReference type="AlphaFoldDB" id="A0A9N8HIA6"/>
<keyword evidence="3" id="KW-0472">Membrane</keyword>
<name>A0A9N8HIA6_9STRA</name>
<accession>A0A9N8HIA6</accession>
<evidence type="ECO:0000256" key="3">
    <source>
        <dbReference type="SAM" id="Phobius"/>
    </source>
</evidence>
<organism evidence="5 6">
    <name type="scientific">Seminavis robusta</name>
    <dbReference type="NCBI Taxonomy" id="568900"/>
    <lineage>
        <taxon>Eukaryota</taxon>
        <taxon>Sar</taxon>
        <taxon>Stramenopiles</taxon>
        <taxon>Ochrophyta</taxon>
        <taxon>Bacillariophyta</taxon>
        <taxon>Bacillariophyceae</taxon>
        <taxon>Bacillariophycidae</taxon>
        <taxon>Naviculales</taxon>
        <taxon>Naviculaceae</taxon>
        <taxon>Seminavis</taxon>
    </lineage>
</organism>
<evidence type="ECO:0000256" key="1">
    <source>
        <dbReference type="ARBA" id="ARBA00022630"/>
    </source>
</evidence>
<dbReference type="InterPro" id="IPR013785">
    <property type="entry name" value="Aldolase_TIM"/>
</dbReference>
<dbReference type="GO" id="GO:0016491">
    <property type="term" value="F:oxidoreductase activity"/>
    <property type="evidence" value="ECO:0007669"/>
    <property type="project" value="UniProtKB-KW"/>
</dbReference>
<keyword evidence="1" id="KW-0285">Flavoprotein</keyword>
<dbReference type="PANTHER" id="PTHR43656:SF2">
    <property type="entry name" value="BINDING OXIDOREDUCTASE, PUTATIVE (AFU_ORTHOLOGUE AFUA_2G08260)-RELATED"/>
    <property type="match status" value="1"/>
</dbReference>